<gene>
    <name evidence="6" type="ORF">QBC40DRAFT_336712</name>
</gene>
<feature type="domain" description="AAA+ ATPase" evidence="5">
    <location>
        <begin position="774"/>
        <end position="890"/>
    </location>
</feature>
<dbReference type="Gene3D" id="1.10.8.60">
    <property type="match status" value="1"/>
</dbReference>
<proteinExistence type="inferred from homology"/>
<dbReference type="SUPFAM" id="SSF52540">
    <property type="entry name" value="P-loop containing nucleoside triphosphate hydrolases"/>
    <property type="match status" value="3"/>
</dbReference>
<keyword evidence="2" id="KW-0547">Nucleotide-binding</keyword>
<comment type="caution">
    <text evidence="6">The sequence shown here is derived from an EMBL/GenBank/DDBJ whole genome shotgun (WGS) entry which is preliminary data.</text>
</comment>
<dbReference type="Pfam" id="PF00004">
    <property type="entry name" value="AAA"/>
    <property type="match status" value="2"/>
</dbReference>
<dbReference type="PANTHER" id="PTHR43392">
    <property type="entry name" value="AAA-TYPE ATPASE FAMILY PROTEIN / ANKYRIN REPEAT FAMILY PROTEIN"/>
    <property type="match status" value="1"/>
</dbReference>
<evidence type="ECO:0000259" key="5">
    <source>
        <dbReference type="SMART" id="SM00382"/>
    </source>
</evidence>
<dbReference type="InterPro" id="IPR003593">
    <property type="entry name" value="AAA+_ATPase"/>
</dbReference>
<dbReference type="InterPro" id="IPR050773">
    <property type="entry name" value="CbxX/CfxQ_RuBisCO_ESX"/>
</dbReference>
<feature type="compositionally biased region" description="Polar residues" evidence="4">
    <location>
        <begin position="687"/>
        <end position="708"/>
    </location>
</feature>
<dbReference type="Proteomes" id="UP001303160">
    <property type="component" value="Unassembled WGS sequence"/>
</dbReference>
<organism evidence="6 7">
    <name type="scientific">Triangularia verruculosa</name>
    <dbReference type="NCBI Taxonomy" id="2587418"/>
    <lineage>
        <taxon>Eukaryota</taxon>
        <taxon>Fungi</taxon>
        <taxon>Dikarya</taxon>
        <taxon>Ascomycota</taxon>
        <taxon>Pezizomycotina</taxon>
        <taxon>Sordariomycetes</taxon>
        <taxon>Sordariomycetidae</taxon>
        <taxon>Sordariales</taxon>
        <taxon>Podosporaceae</taxon>
        <taxon>Triangularia</taxon>
    </lineage>
</organism>
<evidence type="ECO:0000256" key="4">
    <source>
        <dbReference type="SAM" id="MobiDB-lite"/>
    </source>
</evidence>
<reference evidence="6" key="2">
    <citation type="submission" date="2023-05" db="EMBL/GenBank/DDBJ databases">
        <authorList>
            <consortium name="Lawrence Berkeley National Laboratory"/>
            <person name="Steindorff A."/>
            <person name="Hensen N."/>
            <person name="Bonometti L."/>
            <person name="Westerberg I."/>
            <person name="Brannstrom I.O."/>
            <person name="Guillou S."/>
            <person name="Cros-Aarteil S."/>
            <person name="Calhoun S."/>
            <person name="Haridas S."/>
            <person name="Kuo A."/>
            <person name="Mondo S."/>
            <person name="Pangilinan J."/>
            <person name="Riley R."/>
            <person name="Labutti K."/>
            <person name="Andreopoulos B."/>
            <person name="Lipzen A."/>
            <person name="Chen C."/>
            <person name="Yanf M."/>
            <person name="Daum C."/>
            <person name="Ng V."/>
            <person name="Clum A."/>
            <person name="Ohm R."/>
            <person name="Martin F."/>
            <person name="Silar P."/>
            <person name="Natvig D."/>
            <person name="Lalanne C."/>
            <person name="Gautier V."/>
            <person name="Ament-Velasquez S.L."/>
            <person name="Kruys A."/>
            <person name="Hutchinson M.I."/>
            <person name="Powell A.J."/>
            <person name="Barry K."/>
            <person name="Miller A.N."/>
            <person name="Grigoriev I.V."/>
            <person name="Debuchy R."/>
            <person name="Gladieux P."/>
            <person name="Thoren M.H."/>
            <person name="Johannesson H."/>
        </authorList>
    </citation>
    <scope>NUCLEOTIDE SEQUENCE</scope>
    <source>
        <strain evidence="6">CBS 315.58</strain>
    </source>
</reference>
<reference evidence="6" key="1">
    <citation type="journal article" date="2023" name="Mol. Phylogenet. Evol.">
        <title>Genome-scale phylogeny and comparative genomics of the fungal order Sordariales.</title>
        <authorList>
            <person name="Hensen N."/>
            <person name="Bonometti L."/>
            <person name="Westerberg I."/>
            <person name="Brannstrom I.O."/>
            <person name="Guillou S."/>
            <person name="Cros-Aarteil S."/>
            <person name="Calhoun S."/>
            <person name="Haridas S."/>
            <person name="Kuo A."/>
            <person name="Mondo S."/>
            <person name="Pangilinan J."/>
            <person name="Riley R."/>
            <person name="LaButti K."/>
            <person name="Andreopoulos B."/>
            <person name="Lipzen A."/>
            <person name="Chen C."/>
            <person name="Yan M."/>
            <person name="Daum C."/>
            <person name="Ng V."/>
            <person name="Clum A."/>
            <person name="Steindorff A."/>
            <person name="Ohm R.A."/>
            <person name="Martin F."/>
            <person name="Silar P."/>
            <person name="Natvig D.O."/>
            <person name="Lalanne C."/>
            <person name="Gautier V."/>
            <person name="Ament-Velasquez S.L."/>
            <person name="Kruys A."/>
            <person name="Hutchinson M.I."/>
            <person name="Powell A.J."/>
            <person name="Barry K."/>
            <person name="Miller A.N."/>
            <person name="Grigoriev I.V."/>
            <person name="Debuchy R."/>
            <person name="Gladieux P."/>
            <person name="Hiltunen Thoren M."/>
            <person name="Johannesson H."/>
        </authorList>
    </citation>
    <scope>NUCLEOTIDE SEQUENCE</scope>
    <source>
        <strain evidence="6">CBS 315.58</strain>
    </source>
</reference>
<dbReference type="CDD" id="cd00009">
    <property type="entry name" value="AAA"/>
    <property type="match status" value="2"/>
</dbReference>
<dbReference type="FunFam" id="3.40.50.300:FF:000216">
    <property type="entry name" value="Type VII secretion ATPase EccA"/>
    <property type="match status" value="2"/>
</dbReference>
<dbReference type="AlphaFoldDB" id="A0AAN6XW69"/>
<dbReference type="Pfam" id="PF17866">
    <property type="entry name" value="AAA_lid_6"/>
    <property type="match status" value="1"/>
</dbReference>
<protein>
    <submittedName>
        <fullName evidence="6">Protein CfxQ</fullName>
    </submittedName>
</protein>
<dbReference type="PANTHER" id="PTHR43392:SF2">
    <property type="entry name" value="AAA-TYPE ATPASE FAMILY PROTEIN _ ANKYRIN REPEAT FAMILY PROTEIN"/>
    <property type="match status" value="1"/>
</dbReference>
<evidence type="ECO:0000256" key="2">
    <source>
        <dbReference type="ARBA" id="ARBA00022741"/>
    </source>
</evidence>
<dbReference type="SMART" id="SM00382">
    <property type="entry name" value="AAA"/>
    <property type="match status" value="2"/>
</dbReference>
<feature type="compositionally biased region" description="Basic and acidic residues" evidence="4">
    <location>
        <begin position="49"/>
        <end position="60"/>
    </location>
</feature>
<feature type="domain" description="AAA+ ATPase" evidence="5">
    <location>
        <begin position="478"/>
        <end position="620"/>
    </location>
</feature>
<dbReference type="EMBL" id="MU863880">
    <property type="protein sequence ID" value="KAK4204822.1"/>
    <property type="molecule type" value="Genomic_DNA"/>
</dbReference>
<name>A0AAN6XW69_9PEZI</name>
<feature type="region of interest" description="Disordered" evidence="4">
    <location>
        <begin position="49"/>
        <end position="72"/>
    </location>
</feature>
<evidence type="ECO:0000313" key="6">
    <source>
        <dbReference type="EMBL" id="KAK4204822.1"/>
    </source>
</evidence>
<dbReference type="InterPro" id="IPR041627">
    <property type="entry name" value="AAA_lid_6"/>
</dbReference>
<accession>A0AAN6XW69</accession>
<evidence type="ECO:0000256" key="1">
    <source>
        <dbReference type="ARBA" id="ARBA00010378"/>
    </source>
</evidence>
<dbReference type="GO" id="GO:0016887">
    <property type="term" value="F:ATP hydrolysis activity"/>
    <property type="evidence" value="ECO:0007669"/>
    <property type="project" value="InterPro"/>
</dbReference>
<dbReference type="InterPro" id="IPR027417">
    <property type="entry name" value="P-loop_NTPase"/>
</dbReference>
<sequence length="1016" mass="115385">MPLPNHEDPSQHSSFPSATAREVCLVSMPVRYLLSYVSYRSSTPKVEAEAREIQERDGPVHPRFRHRSHSMPGSSKAIATIAATTLAEDLNGLKSFQHAWDGARASQHTPAESNAGYVEDGVQESLSTQGGFVFPFFHLDPFDFAFREYRFPFFHLDPFDFTFREYRFPFFHMDSSLLKSQDSPLLKFQDSPLLKSLNSPLDKLMNMFGLQDVKKEFIRVRDRVQAAQARKDKVSVRSLKLDLIITGPPGTGKETVAYLYKEYLSFLGVLTERWTDDKVFVMKGYYDNIDPDKIVPNQNIYIVAGSAEKVSPVLMHPNCRGRFYRIIKLKHFSEDELLAALVIRIKEKSLRVKGGFNAPFLRIFARRMCRQRDEQAFRNMWTIRDEVDNVRSRRDERLKKAMLEGDATVRRIPEPSYKLTESDFLGVAPTGFYTRSEAWKKLEGMASMQNVKEAVKELVSRQTINYFREKKRKQPLKTTFNFVFLGPPGTGKTTVATLFGQIIADLGCIESNKVVIKKPTDFLGQYVGHSETRTKEILGKTEGKILIIDEAHMFYHGSGHGTDESDIFRKGIVDTIVAHIDNEPGNNRCIILMGYPDRMKEFYRNTNPGFQRRFPLEDAFVFHDYDDEALGKILDSMMDKDGIAATDRAKDAAMAVLRKERDRPNFGNGGAVRNLLSRAQVLYSKRMQPSTERNQQAQGNHDVTPTTSEGKENDIILQPEDFDPEYDRGLQANKDCSSLFSGLVGFQTIIASFKEYQTIAANMGRRGLDPRDEIPFSFIFKGPPGSGKTTTARALGQIYYDMGLLSTTEVIDCSVTDLVGEGPGLTGPKVQNLLLKSLGKVLFIDEAYRMGQKDLAGIFISRYAQEAVGELVDCMTKERFAHKLVIVLAGYDKDMNRLMSTNQGLRSRFTEMAFPNLKPKHCLRLLREELLKKNINILHSSTSKVLKLFEELSETAAWANARDVKTLSKRVTRRVFMREMRDDEPLEVGLDEIAAVLEQFLNERRPGDNEDEGSDT</sequence>
<dbReference type="Gene3D" id="3.40.50.300">
    <property type="entry name" value="P-loop containing nucleotide triphosphate hydrolases"/>
    <property type="match status" value="3"/>
</dbReference>
<dbReference type="InterPro" id="IPR003959">
    <property type="entry name" value="ATPase_AAA_core"/>
</dbReference>
<feature type="region of interest" description="Disordered" evidence="4">
    <location>
        <begin position="686"/>
        <end position="711"/>
    </location>
</feature>
<comment type="similarity">
    <text evidence="1">Belongs to the CbxX/CfxQ family.</text>
</comment>
<dbReference type="GO" id="GO:0005524">
    <property type="term" value="F:ATP binding"/>
    <property type="evidence" value="ECO:0007669"/>
    <property type="project" value="UniProtKB-KW"/>
</dbReference>
<evidence type="ECO:0000256" key="3">
    <source>
        <dbReference type="ARBA" id="ARBA00022840"/>
    </source>
</evidence>
<evidence type="ECO:0000313" key="7">
    <source>
        <dbReference type="Proteomes" id="UP001303160"/>
    </source>
</evidence>
<keyword evidence="7" id="KW-1185">Reference proteome</keyword>
<keyword evidence="3" id="KW-0067">ATP-binding</keyword>